<dbReference type="InterPro" id="IPR003610">
    <property type="entry name" value="CBM5/12"/>
</dbReference>
<dbReference type="GO" id="GO:0004553">
    <property type="term" value="F:hydrolase activity, hydrolyzing O-glycosyl compounds"/>
    <property type="evidence" value="ECO:0007669"/>
    <property type="project" value="InterPro"/>
</dbReference>
<protein>
    <recommendedName>
        <fullName evidence="1">Chitin-binding type-3 domain-containing protein</fullName>
    </recommendedName>
</protein>
<dbReference type="Gene3D" id="2.10.10.20">
    <property type="entry name" value="Carbohydrate-binding module superfamily 5/12"/>
    <property type="match status" value="2"/>
</dbReference>
<evidence type="ECO:0000259" key="1">
    <source>
        <dbReference type="SMART" id="SM00495"/>
    </source>
</evidence>
<dbReference type="GO" id="GO:0030246">
    <property type="term" value="F:carbohydrate binding"/>
    <property type="evidence" value="ECO:0007669"/>
    <property type="project" value="InterPro"/>
</dbReference>
<evidence type="ECO:0000313" key="2">
    <source>
        <dbReference type="EMBL" id="CDI08742.1"/>
    </source>
</evidence>
<proteinExistence type="predicted"/>
<name>U4PXY1_9HYPH</name>
<dbReference type="Pfam" id="PF21882">
    <property type="entry name" value="Gp53-like_C"/>
    <property type="match status" value="1"/>
</dbReference>
<dbReference type="AlphaFoldDB" id="U4PXY1"/>
<dbReference type="SMART" id="SM00495">
    <property type="entry name" value="ChtBD3"/>
    <property type="match status" value="2"/>
</dbReference>
<evidence type="ECO:0000313" key="3">
    <source>
        <dbReference type="Proteomes" id="UP000016944"/>
    </source>
</evidence>
<reference evidence="2 3" key="1">
    <citation type="journal article" date="2013" name="Genome Announc.">
        <title>Complete Genome Sequence of the Sesbania Symbiont and Rice Growth-Promoting Endophyte Rhizobium sp. Strain IRBG74.</title>
        <authorList>
            <person name="Crook M.B."/>
            <person name="Mitra S."/>
            <person name="Ane J.M."/>
            <person name="Sadowsky M.J."/>
            <person name="Gyaneshwar P."/>
        </authorList>
    </citation>
    <scope>NUCLEOTIDE SEQUENCE [LARGE SCALE GENOMIC DNA]</scope>
    <source>
        <strain evidence="2 3">IRBG74</strain>
    </source>
</reference>
<dbReference type="RefSeq" id="WP_022556399.1">
    <property type="nucleotide sequence ID" value="NC_022535.1"/>
</dbReference>
<dbReference type="GO" id="GO:0005576">
    <property type="term" value="C:extracellular region"/>
    <property type="evidence" value="ECO:0007669"/>
    <property type="project" value="InterPro"/>
</dbReference>
<dbReference type="HOGENOM" id="CLU_031684_0_0_5"/>
<dbReference type="EMBL" id="HG518322">
    <property type="protein sequence ID" value="CDI08742.1"/>
    <property type="molecule type" value="Genomic_DNA"/>
</dbReference>
<dbReference type="KEGG" id="rir:BN877_I1848"/>
<dbReference type="PATRIC" id="fig|424182.3.peg.1825"/>
<feature type="domain" description="Chitin-binding type-3" evidence="1">
    <location>
        <begin position="263"/>
        <end position="310"/>
    </location>
</feature>
<sequence length="506" mass="51779">MANTTWYGDGTATVAVGSRTVTGTDTGWLTEVAGLTPIKVGDKFGIHVGRPIVIEQIISDTELLLADDWPGPAQTDAPYKVELTSPTIAAVEAMRRLLASLSNGNLDSLSEISVGTDDIPIGIGPGVFGTINKAALVQGVQYDAWVANLAGRAAYNGAAAGFSVLVIDIGDGRSALYFKNSATSGDWSAPSYITGPVGPAGVNQRGNYSAGTAYAIRDIVQYGGSTWIAKVATTGNAPPTIPTTENTQWLLFARSGTQGVVDRGAYSAATAYAANDIVLNNGSTWIALQPTTGNAPPTLPTESNAYWRLLARKGTDGSGTGDVVGPSSAVDNFPVAFDTTTGKLIKAITGAIAALHALTPAANKLPYFTGAGAASLTDLTALARSLLDDADGATMFATMGATSGTGWTKLPNGRLMQWGTTVITTDGAGNGIVTFPTAFSSSSSYNFVCWNGESATAGGNLVLSQYRTSPWPQATGVIVSCKIGSTGAAFGSGAARVDWIAIGLAP</sequence>
<gene>
    <name evidence="2" type="ORF">BN877_I1848</name>
</gene>
<dbReference type="InterPro" id="IPR054075">
    <property type="entry name" value="Gp53-like_C"/>
</dbReference>
<dbReference type="Proteomes" id="UP000016944">
    <property type="component" value="Chromosome I"/>
</dbReference>
<accession>U4PXY1</accession>
<dbReference type="GO" id="GO:0005975">
    <property type="term" value="P:carbohydrate metabolic process"/>
    <property type="evidence" value="ECO:0007669"/>
    <property type="project" value="InterPro"/>
</dbReference>
<organism evidence="2 3">
    <name type="scientific">Agrobacterium pusense</name>
    <dbReference type="NCBI Taxonomy" id="648995"/>
    <lineage>
        <taxon>Bacteria</taxon>
        <taxon>Pseudomonadati</taxon>
        <taxon>Pseudomonadota</taxon>
        <taxon>Alphaproteobacteria</taxon>
        <taxon>Hyphomicrobiales</taxon>
        <taxon>Rhizobiaceae</taxon>
        <taxon>Rhizobium/Agrobacterium group</taxon>
        <taxon>Agrobacterium</taxon>
    </lineage>
</organism>
<feature type="domain" description="Chitin-binding type-3" evidence="1">
    <location>
        <begin position="205"/>
        <end position="252"/>
    </location>
</feature>